<dbReference type="NCBIfam" id="TIGR01082">
    <property type="entry name" value="murC"/>
    <property type="match status" value="1"/>
</dbReference>
<evidence type="ECO:0000256" key="3">
    <source>
        <dbReference type="ARBA" id="ARBA00012211"/>
    </source>
</evidence>
<keyword evidence="8 14" id="KW-0067">ATP-binding</keyword>
<evidence type="ECO:0000256" key="8">
    <source>
        <dbReference type="ARBA" id="ARBA00022840"/>
    </source>
</evidence>
<dbReference type="InterPro" id="IPR005758">
    <property type="entry name" value="UDP-N-AcMur_Ala_ligase_MurC"/>
</dbReference>
<dbReference type="InterPro" id="IPR013221">
    <property type="entry name" value="Mur_ligase_cen"/>
</dbReference>
<comment type="function">
    <text evidence="14">Cell wall formation.</text>
</comment>
<keyword evidence="11 14" id="KW-0131">Cell cycle</keyword>
<feature type="domain" description="Mur ligase central" evidence="17">
    <location>
        <begin position="118"/>
        <end position="289"/>
    </location>
</feature>
<evidence type="ECO:0000313" key="19">
    <source>
        <dbReference type="Proteomes" id="UP000638732"/>
    </source>
</evidence>
<dbReference type="SUPFAM" id="SSF53623">
    <property type="entry name" value="MurD-like peptide ligases, catalytic domain"/>
    <property type="match status" value="1"/>
</dbReference>
<dbReference type="GO" id="GO:0005737">
    <property type="term" value="C:cytoplasm"/>
    <property type="evidence" value="ECO:0007669"/>
    <property type="project" value="UniProtKB-SubCell"/>
</dbReference>
<dbReference type="Pfam" id="PF08245">
    <property type="entry name" value="Mur_ligase_M"/>
    <property type="match status" value="1"/>
</dbReference>
<accession>A0A966DWG1</accession>
<evidence type="ECO:0000259" key="17">
    <source>
        <dbReference type="Pfam" id="PF08245"/>
    </source>
</evidence>
<dbReference type="AlphaFoldDB" id="A0A966DWG1"/>
<comment type="caution">
    <text evidence="18">The sequence shown here is derived from an EMBL/GenBank/DDBJ whole genome shotgun (WGS) entry which is preliminary data.</text>
</comment>
<feature type="domain" description="Mur ligase C-terminal" evidence="16">
    <location>
        <begin position="311"/>
        <end position="434"/>
    </location>
</feature>
<dbReference type="InterPro" id="IPR036615">
    <property type="entry name" value="Mur_ligase_C_dom_sf"/>
</dbReference>
<dbReference type="SUPFAM" id="SSF51984">
    <property type="entry name" value="MurCD N-terminal domain"/>
    <property type="match status" value="1"/>
</dbReference>
<evidence type="ECO:0000256" key="2">
    <source>
        <dbReference type="ARBA" id="ARBA00004752"/>
    </source>
</evidence>
<evidence type="ECO:0000256" key="12">
    <source>
        <dbReference type="ARBA" id="ARBA00023316"/>
    </source>
</evidence>
<reference evidence="18" key="2">
    <citation type="submission" date="2020-10" db="EMBL/GenBank/DDBJ databases">
        <title>Mucilaginibacter sp. nov., isolated from soil.</title>
        <authorList>
            <person name="Jeon C.O."/>
        </authorList>
    </citation>
    <scope>NUCLEOTIDE SEQUENCE</scope>
    <source>
        <strain evidence="18">R11</strain>
    </source>
</reference>
<dbReference type="EMBL" id="WWEO01000044">
    <property type="protein sequence ID" value="NCD71379.1"/>
    <property type="molecule type" value="Genomic_DNA"/>
</dbReference>
<dbReference type="SUPFAM" id="SSF53244">
    <property type="entry name" value="MurD-like peptide ligases, peptide-binding domain"/>
    <property type="match status" value="1"/>
</dbReference>
<keyword evidence="12 14" id="KW-0961">Cell wall biogenesis/degradation</keyword>
<keyword evidence="10 14" id="KW-0573">Peptidoglycan synthesis</keyword>
<keyword evidence="5 14" id="KW-0436">Ligase</keyword>
<name>A0A966DWG1_9SPHI</name>
<dbReference type="Gene3D" id="3.90.190.20">
    <property type="entry name" value="Mur ligase, C-terminal domain"/>
    <property type="match status" value="1"/>
</dbReference>
<dbReference type="GO" id="GO:0009252">
    <property type="term" value="P:peptidoglycan biosynthetic process"/>
    <property type="evidence" value="ECO:0007669"/>
    <property type="project" value="UniProtKB-UniRule"/>
</dbReference>
<sequence>MKLSNIQRVYLVGIGGIGMSGLARYFAHLGCTVCGYDKTSTPLTTELHKEGIEIVFDDNKSLIPAEFHSPDEHTLIIYTPAIPKNSEILNFFIDSGFKLFKRSQVLGILSEGMYTIAVAGTHGKTTTSCMVAHILKHSGKDCAAFLGGIASNYNTNVLYGNNNIMVVEADEYDRSFLTLHPDIAIVTSMDADHLDIYGDHSHLTESFELFVSQLKPNGNVIAKKGLEIDSTLKYSITEQTDVYAENIRIEQGEFYFDFKNNSGVVINDIHLGIPGIHNIENAVAAIQAALLVDVEPEKIKTALTAFRGVKRRFEYLVKSAGHVYIDDYAHHPEELRAAISSVKRIYPDKKLTVIFQPHLFTRTRDFADGFAEVLSMADELILLDIYPARELPIEGVTSQMLLDKMSLGNKMILSKAETLAYIKNKKPELLLTVGAGDIDQLVQPLKQMLSHV</sequence>
<comment type="similarity">
    <text evidence="14">Belongs to the MurCDEF family.</text>
</comment>
<evidence type="ECO:0000313" key="18">
    <source>
        <dbReference type="EMBL" id="NCD71379.1"/>
    </source>
</evidence>
<dbReference type="GO" id="GO:0051301">
    <property type="term" value="P:cell division"/>
    <property type="evidence" value="ECO:0007669"/>
    <property type="project" value="UniProtKB-KW"/>
</dbReference>
<dbReference type="InterPro" id="IPR036565">
    <property type="entry name" value="Mur-like_cat_sf"/>
</dbReference>
<comment type="catalytic activity">
    <reaction evidence="13 14">
        <text>UDP-N-acetyl-alpha-D-muramate + L-alanine + ATP = UDP-N-acetyl-alpha-D-muramoyl-L-alanine + ADP + phosphate + H(+)</text>
        <dbReference type="Rhea" id="RHEA:23372"/>
        <dbReference type="ChEBI" id="CHEBI:15378"/>
        <dbReference type="ChEBI" id="CHEBI:30616"/>
        <dbReference type="ChEBI" id="CHEBI:43474"/>
        <dbReference type="ChEBI" id="CHEBI:57972"/>
        <dbReference type="ChEBI" id="CHEBI:70757"/>
        <dbReference type="ChEBI" id="CHEBI:83898"/>
        <dbReference type="ChEBI" id="CHEBI:456216"/>
        <dbReference type="EC" id="6.3.2.8"/>
    </reaction>
</comment>
<keyword evidence="4 14" id="KW-0963">Cytoplasm</keyword>
<feature type="binding site" evidence="14">
    <location>
        <begin position="120"/>
        <end position="126"/>
    </location>
    <ligand>
        <name>ATP</name>
        <dbReference type="ChEBI" id="CHEBI:30616"/>
    </ligand>
</feature>
<dbReference type="GO" id="GO:0008763">
    <property type="term" value="F:UDP-N-acetylmuramate-L-alanine ligase activity"/>
    <property type="evidence" value="ECO:0007669"/>
    <property type="project" value="UniProtKB-UniRule"/>
</dbReference>
<evidence type="ECO:0000256" key="13">
    <source>
        <dbReference type="ARBA" id="ARBA00047833"/>
    </source>
</evidence>
<dbReference type="InterPro" id="IPR050061">
    <property type="entry name" value="MurCDEF_pg_biosynth"/>
</dbReference>
<dbReference type="PANTHER" id="PTHR43445">
    <property type="entry name" value="UDP-N-ACETYLMURAMATE--L-ALANINE LIGASE-RELATED"/>
    <property type="match status" value="1"/>
</dbReference>
<dbReference type="RefSeq" id="WP_166587338.1">
    <property type="nucleotide sequence ID" value="NZ_WWEO01000044.1"/>
</dbReference>
<evidence type="ECO:0000256" key="9">
    <source>
        <dbReference type="ARBA" id="ARBA00022960"/>
    </source>
</evidence>
<keyword evidence="9 14" id="KW-0133">Cell shape</keyword>
<dbReference type="HAMAP" id="MF_00046">
    <property type="entry name" value="MurC"/>
    <property type="match status" value="1"/>
</dbReference>
<dbReference type="GO" id="GO:0071555">
    <property type="term" value="P:cell wall organization"/>
    <property type="evidence" value="ECO:0007669"/>
    <property type="project" value="UniProtKB-KW"/>
</dbReference>
<dbReference type="GO" id="GO:0005524">
    <property type="term" value="F:ATP binding"/>
    <property type="evidence" value="ECO:0007669"/>
    <property type="project" value="UniProtKB-UniRule"/>
</dbReference>
<dbReference type="InterPro" id="IPR004101">
    <property type="entry name" value="Mur_ligase_C"/>
</dbReference>
<comment type="subcellular location">
    <subcellularLocation>
        <location evidence="1 14">Cytoplasm</location>
    </subcellularLocation>
</comment>
<evidence type="ECO:0000256" key="10">
    <source>
        <dbReference type="ARBA" id="ARBA00022984"/>
    </source>
</evidence>
<protein>
    <recommendedName>
        <fullName evidence="3 14">UDP-N-acetylmuramate--L-alanine ligase</fullName>
        <ecNumber evidence="3 14">6.3.2.8</ecNumber>
    </recommendedName>
    <alternativeName>
        <fullName evidence="14">UDP-N-acetylmuramoyl-L-alanine synthetase</fullName>
    </alternativeName>
</protein>
<feature type="domain" description="Mur ligase N-terminal catalytic" evidence="15">
    <location>
        <begin position="9"/>
        <end position="111"/>
    </location>
</feature>
<evidence type="ECO:0000256" key="1">
    <source>
        <dbReference type="ARBA" id="ARBA00004496"/>
    </source>
</evidence>
<evidence type="ECO:0000256" key="5">
    <source>
        <dbReference type="ARBA" id="ARBA00022598"/>
    </source>
</evidence>
<keyword evidence="19" id="KW-1185">Reference proteome</keyword>
<gene>
    <name evidence="14" type="primary">murC</name>
    <name evidence="18" type="ORF">GSY63_18575</name>
</gene>
<evidence type="ECO:0000259" key="15">
    <source>
        <dbReference type="Pfam" id="PF01225"/>
    </source>
</evidence>
<dbReference type="PANTHER" id="PTHR43445:SF3">
    <property type="entry name" value="UDP-N-ACETYLMURAMATE--L-ALANINE LIGASE"/>
    <property type="match status" value="1"/>
</dbReference>
<dbReference type="Gene3D" id="3.40.1190.10">
    <property type="entry name" value="Mur-like, catalytic domain"/>
    <property type="match status" value="1"/>
</dbReference>
<keyword evidence="7 14" id="KW-0547">Nucleotide-binding</keyword>
<reference evidence="18" key="1">
    <citation type="submission" date="2020-01" db="EMBL/GenBank/DDBJ databases">
        <authorList>
            <person name="Seo Y.L."/>
        </authorList>
    </citation>
    <scope>NUCLEOTIDE SEQUENCE</scope>
    <source>
        <strain evidence="18">R11</strain>
    </source>
</reference>
<organism evidence="18 19">
    <name type="scientific">Mucilaginibacter agri</name>
    <dbReference type="NCBI Taxonomy" id="2695265"/>
    <lineage>
        <taxon>Bacteria</taxon>
        <taxon>Pseudomonadati</taxon>
        <taxon>Bacteroidota</taxon>
        <taxon>Sphingobacteriia</taxon>
        <taxon>Sphingobacteriales</taxon>
        <taxon>Sphingobacteriaceae</taxon>
        <taxon>Mucilaginibacter</taxon>
    </lineage>
</organism>
<evidence type="ECO:0000259" key="16">
    <source>
        <dbReference type="Pfam" id="PF02875"/>
    </source>
</evidence>
<dbReference type="Pfam" id="PF02875">
    <property type="entry name" value="Mur_ligase_C"/>
    <property type="match status" value="1"/>
</dbReference>
<keyword evidence="6 14" id="KW-0132">Cell division</keyword>
<dbReference type="Gene3D" id="3.40.50.720">
    <property type="entry name" value="NAD(P)-binding Rossmann-like Domain"/>
    <property type="match status" value="1"/>
</dbReference>
<dbReference type="Proteomes" id="UP000638732">
    <property type="component" value="Unassembled WGS sequence"/>
</dbReference>
<evidence type="ECO:0000256" key="7">
    <source>
        <dbReference type="ARBA" id="ARBA00022741"/>
    </source>
</evidence>
<evidence type="ECO:0000256" key="6">
    <source>
        <dbReference type="ARBA" id="ARBA00022618"/>
    </source>
</evidence>
<evidence type="ECO:0000256" key="4">
    <source>
        <dbReference type="ARBA" id="ARBA00022490"/>
    </source>
</evidence>
<comment type="pathway">
    <text evidence="2 14">Cell wall biogenesis; peptidoglycan biosynthesis.</text>
</comment>
<dbReference type="GO" id="GO:0008360">
    <property type="term" value="P:regulation of cell shape"/>
    <property type="evidence" value="ECO:0007669"/>
    <property type="project" value="UniProtKB-KW"/>
</dbReference>
<dbReference type="EC" id="6.3.2.8" evidence="3 14"/>
<evidence type="ECO:0000256" key="11">
    <source>
        <dbReference type="ARBA" id="ARBA00023306"/>
    </source>
</evidence>
<evidence type="ECO:0000256" key="14">
    <source>
        <dbReference type="HAMAP-Rule" id="MF_00046"/>
    </source>
</evidence>
<dbReference type="InterPro" id="IPR000713">
    <property type="entry name" value="Mur_ligase_N"/>
</dbReference>
<dbReference type="Pfam" id="PF01225">
    <property type="entry name" value="Mur_ligase"/>
    <property type="match status" value="1"/>
</dbReference>
<proteinExistence type="inferred from homology"/>